<protein>
    <submittedName>
        <fullName evidence="2">Uncharacterized protein</fullName>
    </submittedName>
</protein>
<feature type="region of interest" description="Disordered" evidence="1">
    <location>
        <begin position="17"/>
        <end position="51"/>
    </location>
</feature>
<keyword evidence="3" id="KW-1185">Reference proteome</keyword>
<dbReference type="AlphaFoldDB" id="A0AAQ4E8U9"/>
<evidence type="ECO:0000256" key="1">
    <source>
        <dbReference type="SAM" id="MobiDB-lite"/>
    </source>
</evidence>
<reference evidence="2 3" key="1">
    <citation type="journal article" date="2023" name="Arcadia Sci">
        <title>De novo assembly of a long-read Amblyomma americanum tick genome.</title>
        <authorList>
            <person name="Chou S."/>
            <person name="Poskanzer K.E."/>
            <person name="Rollins M."/>
            <person name="Thuy-Boun P.S."/>
        </authorList>
    </citation>
    <scope>NUCLEOTIDE SEQUENCE [LARGE SCALE GENOMIC DNA]</scope>
    <source>
        <strain evidence="2">F_SG_1</strain>
        <tissue evidence="2">Salivary glands</tissue>
    </source>
</reference>
<dbReference type="Proteomes" id="UP001321473">
    <property type="component" value="Unassembled WGS sequence"/>
</dbReference>
<evidence type="ECO:0000313" key="3">
    <source>
        <dbReference type="Proteomes" id="UP001321473"/>
    </source>
</evidence>
<comment type="caution">
    <text evidence="2">The sequence shown here is derived from an EMBL/GenBank/DDBJ whole genome shotgun (WGS) entry which is preliminary data.</text>
</comment>
<accession>A0AAQ4E8U9</accession>
<sequence>MPEKSEFCGFRLSSRTNSLSKARQPLRARPEQSLNRAGRFKVASSPQHDHQGLYAKSGALVRRNFRFKRNSVQRQRHRTVSFSDAVNYPGITATSRAVLPALLSGLGQEWTTQINKFKNIKVSKQDTGR</sequence>
<evidence type="ECO:0000313" key="2">
    <source>
        <dbReference type="EMBL" id="KAK8771083.1"/>
    </source>
</evidence>
<organism evidence="2 3">
    <name type="scientific">Amblyomma americanum</name>
    <name type="common">Lone star tick</name>
    <dbReference type="NCBI Taxonomy" id="6943"/>
    <lineage>
        <taxon>Eukaryota</taxon>
        <taxon>Metazoa</taxon>
        <taxon>Ecdysozoa</taxon>
        <taxon>Arthropoda</taxon>
        <taxon>Chelicerata</taxon>
        <taxon>Arachnida</taxon>
        <taxon>Acari</taxon>
        <taxon>Parasitiformes</taxon>
        <taxon>Ixodida</taxon>
        <taxon>Ixodoidea</taxon>
        <taxon>Ixodidae</taxon>
        <taxon>Amblyomminae</taxon>
        <taxon>Amblyomma</taxon>
    </lineage>
</organism>
<proteinExistence type="predicted"/>
<dbReference type="EMBL" id="JARKHS020020148">
    <property type="protein sequence ID" value="KAK8771083.1"/>
    <property type="molecule type" value="Genomic_DNA"/>
</dbReference>
<gene>
    <name evidence="2" type="ORF">V5799_025672</name>
</gene>
<name>A0AAQ4E8U9_AMBAM</name>